<name>A0A840F243_9ACTN</name>
<dbReference type="AlphaFoldDB" id="A0A840F243"/>
<protein>
    <submittedName>
        <fullName evidence="1">Uncharacterized protein</fullName>
    </submittedName>
</protein>
<sequence length="185" mass="20021">MSPTTGSAGPAGRPAHELTDAELEQQGATAHETRNWVFLNGTAEQFATHTARMLELEQEYLRRHPMRTWQGSGGAAGEQSELDVLKQALRGILVQITALLDSEPVRRDGEHTAVTDPTAALLSRIAAADGGRMHKLEVHQAAREVGLERSALAKLYQSDPPLLITEQSDRVITDAGRARLAEAGE</sequence>
<dbReference type="RefSeq" id="WP_183370501.1">
    <property type="nucleotide sequence ID" value="NZ_BAABHL010000065.1"/>
</dbReference>
<gene>
    <name evidence="1" type="ORF">BKA16_002011</name>
</gene>
<organism evidence="1 2">
    <name type="scientific">Gordonia humi</name>
    <dbReference type="NCBI Taxonomy" id="686429"/>
    <lineage>
        <taxon>Bacteria</taxon>
        <taxon>Bacillati</taxon>
        <taxon>Actinomycetota</taxon>
        <taxon>Actinomycetes</taxon>
        <taxon>Mycobacteriales</taxon>
        <taxon>Gordoniaceae</taxon>
        <taxon>Gordonia</taxon>
    </lineage>
</organism>
<comment type="caution">
    <text evidence="1">The sequence shown here is derived from an EMBL/GenBank/DDBJ whole genome shotgun (WGS) entry which is preliminary data.</text>
</comment>
<proteinExistence type="predicted"/>
<reference evidence="1 2" key="1">
    <citation type="submission" date="2020-08" db="EMBL/GenBank/DDBJ databases">
        <title>Sequencing the genomes of 1000 actinobacteria strains.</title>
        <authorList>
            <person name="Klenk H.-P."/>
        </authorList>
    </citation>
    <scope>NUCLEOTIDE SEQUENCE [LARGE SCALE GENOMIC DNA]</scope>
    <source>
        <strain evidence="1 2">DSM 45298</strain>
    </source>
</reference>
<keyword evidence="2" id="KW-1185">Reference proteome</keyword>
<dbReference type="Proteomes" id="UP000551501">
    <property type="component" value="Unassembled WGS sequence"/>
</dbReference>
<evidence type="ECO:0000313" key="1">
    <source>
        <dbReference type="EMBL" id="MBB4135459.1"/>
    </source>
</evidence>
<evidence type="ECO:0000313" key="2">
    <source>
        <dbReference type="Proteomes" id="UP000551501"/>
    </source>
</evidence>
<dbReference type="Pfam" id="PF19655">
    <property type="entry name" value="DUF6158"/>
    <property type="match status" value="1"/>
</dbReference>
<dbReference type="InterPro" id="IPR046156">
    <property type="entry name" value="DUF6158"/>
</dbReference>
<accession>A0A840F243</accession>
<dbReference type="EMBL" id="JACIFP010000001">
    <property type="protein sequence ID" value="MBB4135459.1"/>
    <property type="molecule type" value="Genomic_DNA"/>
</dbReference>